<proteinExistence type="predicted"/>
<dbReference type="GO" id="GO:0090090">
    <property type="term" value="P:negative regulation of canonical Wnt signaling pathway"/>
    <property type="evidence" value="ECO:0007669"/>
    <property type="project" value="TreeGrafter"/>
</dbReference>
<feature type="non-terminal residue" evidence="2">
    <location>
        <position position="1"/>
    </location>
</feature>
<dbReference type="GO" id="GO:0004725">
    <property type="term" value="F:protein tyrosine phosphatase activity"/>
    <property type="evidence" value="ECO:0007669"/>
    <property type="project" value="InterPro"/>
</dbReference>
<dbReference type="PANTHER" id="PTHR47028">
    <property type="entry name" value="RECEPTOR-TYPE TYROSINE-PROTEIN PHOSPHATASE O"/>
    <property type="match status" value="1"/>
</dbReference>
<reference evidence="2" key="1">
    <citation type="thesis" date="2021" institute="BYU ScholarsArchive" country="Provo, UT, USA">
        <title>Applications of and Algorithms for Genome Assembly and Genomic Analyses with an Emphasis on Marine Teleosts.</title>
        <authorList>
            <person name="Pickett B.D."/>
        </authorList>
    </citation>
    <scope>NUCLEOTIDE SEQUENCE</scope>
    <source>
        <strain evidence="2">HI-2016</strain>
    </source>
</reference>
<dbReference type="GO" id="GO:0045296">
    <property type="term" value="F:cadherin binding"/>
    <property type="evidence" value="ECO:0007669"/>
    <property type="project" value="TreeGrafter"/>
</dbReference>
<comment type="caution">
    <text evidence="2">The sequence shown here is derived from an EMBL/GenBank/DDBJ whole genome shotgun (WGS) entry which is preliminary data.</text>
</comment>
<gene>
    <name evidence="2" type="ORF">JZ751_007319</name>
</gene>
<dbReference type="SMART" id="SM00060">
    <property type="entry name" value="FN3"/>
    <property type="match status" value="2"/>
</dbReference>
<dbReference type="Gene3D" id="2.60.40.10">
    <property type="entry name" value="Immunoglobulins"/>
    <property type="match status" value="2"/>
</dbReference>
<feature type="domain" description="Fibronectin type-III" evidence="1">
    <location>
        <begin position="51"/>
        <end position="147"/>
    </location>
</feature>
<keyword evidence="3" id="KW-1185">Reference proteome</keyword>
<dbReference type="GO" id="GO:0005886">
    <property type="term" value="C:plasma membrane"/>
    <property type="evidence" value="ECO:0007669"/>
    <property type="project" value="TreeGrafter"/>
</dbReference>
<dbReference type="Pfam" id="PF26586">
    <property type="entry name" value="Fn3_R-PTP-O"/>
    <property type="match status" value="1"/>
</dbReference>
<dbReference type="PROSITE" id="PS50853">
    <property type="entry name" value="FN3"/>
    <property type="match status" value="2"/>
</dbReference>
<dbReference type="SUPFAM" id="SSF49265">
    <property type="entry name" value="Fibronectin type III"/>
    <property type="match status" value="1"/>
</dbReference>
<protein>
    <recommendedName>
        <fullName evidence="1">Fibronectin type-III domain-containing protein</fullName>
    </recommendedName>
</protein>
<dbReference type="InterPro" id="IPR003961">
    <property type="entry name" value="FN3_dom"/>
</dbReference>
<dbReference type="Pfam" id="PF00041">
    <property type="entry name" value="fn3"/>
    <property type="match status" value="1"/>
</dbReference>
<dbReference type="GO" id="GO:0098982">
    <property type="term" value="C:GABA-ergic synapse"/>
    <property type="evidence" value="ECO:0007669"/>
    <property type="project" value="TreeGrafter"/>
</dbReference>
<evidence type="ECO:0000259" key="1">
    <source>
        <dbReference type="PROSITE" id="PS50853"/>
    </source>
</evidence>
<dbReference type="InterPro" id="IPR036116">
    <property type="entry name" value="FN3_sf"/>
</dbReference>
<dbReference type="InterPro" id="IPR042996">
    <property type="entry name" value="PTPRO"/>
</dbReference>
<dbReference type="GO" id="GO:0017147">
    <property type="term" value="F:Wnt-protein binding"/>
    <property type="evidence" value="ECO:0007669"/>
    <property type="project" value="TreeGrafter"/>
</dbReference>
<dbReference type="PANTHER" id="PTHR47028:SF1">
    <property type="entry name" value="RECEPTOR-TYPE TYROSINE-PROTEIN PHOSPHATASE O"/>
    <property type="match status" value="1"/>
</dbReference>
<dbReference type="InterPro" id="IPR013783">
    <property type="entry name" value="Ig-like_fold"/>
</dbReference>
<dbReference type="OrthoDB" id="8609993at2759"/>
<evidence type="ECO:0000313" key="2">
    <source>
        <dbReference type="EMBL" id="KAG9329187.1"/>
    </source>
</evidence>
<feature type="domain" description="Fibronectin type-III" evidence="1">
    <location>
        <begin position="148"/>
        <end position="231"/>
    </location>
</feature>
<name>A0A8T2MXS1_9TELE</name>
<sequence length="231" mass="25750">FVELTEPGTYRALVRTLSSSGDCEPRESTSNTSITFYLSPSSEWFEQPKERPQAVSVRMLGSSTAAVSWAPSSESHNGSLVSVLSLTCLRPSISQRMENTYCSEENSTSDIITNLTPGAQYRVVVYHTNGPLISPPSDPVIIGIEPTGVQDLMVHQLSPTAVILSWQRPYHVAFRKYILQTFFFNPVTLTSEWTTYYEIAATASVTASVRVTDLLPAWYYNFRVTMVTWGE</sequence>
<accession>A0A8T2MXS1</accession>
<dbReference type="GO" id="GO:0007411">
    <property type="term" value="P:axon guidance"/>
    <property type="evidence" value="ECO:0007669"/>
    <property type="project" value="TreeGrafter"/>
</dbReference>
<organism evidence="2 3">
    <name type="scientific">Albula glossodonta</name>
    <name type="common">roundjaw bonefish</name>
    <dbReference type="NCBI Taxonomy" id="121402"/>
    <lineage>
        <taxon>Eukaryota</taxon>
        <taxon>Metazoa</taxon>
        <taxon>Chordata</taxon>
        <taxon>Craniata</taxon>
        <taxon>Vertebrata</taxon>
        <taxon>Euteleostomi</taxon>
        <taxon>Actinopterygii</taxon>
        <taxon>Neopterygii</taxon>
        <taxon>Teleostei</taxon>
        <taxon>Albuliformes</taxon>
        <taxon>Albulidae</taxon>
        <taxon>Albula</taxon>
    </lineage>
</organism>
<dbReference type="GO" id="GO:0003093">
    <property type="term" value="P:regulation of glomerular filtration"/>
    <property type="evidence" value="ECO:0007669"/>
    <property type="project" value="TreeGrafter"/>
</dbReference>
<feature type="non-terminal residue" evidence="2">
    <location>
        <position position="231"/>
    </location>
</feature>
<dbReference type="GO" id="GO:0072112">
    <property type="term" value="P:podocyte differentiation"/>
    <property type="evidence" value="ECO:0007669"/>
    <property type="project" value="TreeGrafter"/>
</dbReference>
<dbReference type="EMBL" id="JAFBMS010001406">
    <property type="protein sequence ID" value="KAG9329187.1"/>
    <property type="molecule type" value="Genomic_DNA"/>
</dbReference>
<dbReference type="AlphaFoldDB" id="A0A8T2MXS1"/>
<evidence type="ECO:0000313" key="3">
    <source>
        <dbReference type="Proteomes" id="UP000824540"/>
    </source>
</evidence>
<dbReference type="Proteomes" id="UP000824540">
    <property type="component" value="Unassembled WGS sequence"/>
</dbReference>
<dbReference type="InterPro" id="IPR058859">
    <property type="entry name" value="Fn3_R-PTP-O"/>
</dbReference>
<dbReference type="CDD" id="cd00063">
    <property type="entry name" value="FN3"/>
    <property type="match status" value="2"/>
</dbReference>
<dbReference type="GO" id="GO:0098978">
    <property type="term" value="C:glutamatergic synapse"/>
    <property type="evidence" value="ECO:0007669"/>
    <property type="project" value="TreeGrafter"/>
</dbReference>